<feature type="compositionally biased region" description="Polar residues" evidence="1">
    <location>
        <begin position="37"/>
        <end position="47"/>
    </location>
</feature>
<dbReference type="AlphaFoldDB" id="A0A6A4VWA5"/>
<name>A0A6A4VWA5_AMPAM</name>
<dbReference type="EMBL" id="VIIS01001636">
    <property type="protein sequence ID" value="KAF0295112.1"/>
    <property type="molecule type" value="Genomic_DNA"/>
</dbReference>
<protein>
    <submittedName>
        <fullName evidence="2">Uncharacterized protein</fullName>
    </submittedName>
</protein>
<evidence type="ECO:0000313" key="2">
    <source>
        <dbReference type="EMBL" id="KAF0295112.1"/>
    </source>
</evidence>
<feature type="compositionally biased region" description="Low complexity" evidence="1">
    <location>
        <begin position="68"/>
        <end position="78"/>
    </location>
</feature>
<feature type="compositionally biased region" description="Basic and acidic residues" evidence="1">
    <location>
        <begin position="26"/>
        <end position="36"/>
    </location>
</feature>
<feature type="compositionally biased region" description="Basic and acidic residues" evidence="1">
    <location>
        <begin position="57"/>
        <end position="67"/>
    </location>
</feature>
<proteinExistence type="predicted"/>
<evidence type="ECO:0000256" key="1">
    <source>
        <dbReference type="SAM" id="MobiDB-lite"/>
    </source>
</evidence>
<feature type="compositionally biased region" description="Polar residues" evidence="1">
    <location>
        <begin position="1"/>
        <end position="10"/>
    </location>
</feature>
<reference evidence="2 3" key="1">
    <citation type="submission" date="2019-07" db="EMBL/GenBank/DDBJ databases">
        <title>Draft genome assembly of a fouling barnacle, Amphibalanus amphitrite (Darwin, 1854): The first reference genome for Thecostraca.</title>
        <authorList>
            <person name="Kim W."/>
        </authorList>
    </citation>
    <scope>NUCLEOTIDE SEQUENCE [LARGE SCALE GENOMIC DNA]</scope>
    <source>
        <strain evidence="2">SNU_AA5</strain>
        <tissue evidence="2">Soma without cirri and trophi</tissue>
    </source>
</reference>
<accession>A0A6A4VWA5</accession>
<comment type="caution">
    <text evidence="2">The sequence shown here is derived from an EMBL/GenBank/DDBJ whole genome shotgun (WGS) entry which is preliminary data.</text>
</comment>
<gene>
    <name evidence="2" type="ORF">FJT64_007244</name>
</gene>
<sequence length="461" mass="51999">MASSGRSTPNDAGEPYYEAPNRQQRKRDDYRSKKNDVTTTQRSSKPSQDFPKREHRRDRGSFKEKLSASKSKQAATAASGEKLAKLTEIMKSSTFWDSITGAASVTHELSATYGLDTFSLHKQGERVASRDEETGPVRLVDMGIYNTRREQQQRYWINRRNIPQQDMGAYNTTLPMSLTARHKLLGAAGTLTTDTTKVVEVQADLTTQEVRNTIFYRHNKAMHAHLGAYLTLVPDTILLGYILKNWTQCTAGEADVVRAIINRMKTITGETRQVAHLDWQRTLTYFTGMAPSFRTKAVYAELDMLARPGGVWPDQLSPSIATLTDMADATARSRVALKSYTYSQLFVDGPMRELYSFVRETDLTKETRWDHTEDSPLIRQARFEEVDIAGRAGPDKGKAEAYMCENVISSMKYAASYTESDEVAWQELWLPTSRGGVPVRVTRSLCLSDIKTQLSQREDAE</sequence>
<feature type="region of interest" description="Disordered" evidence="1">
    <location>
        <begin position="1"/>
        <end position="78"/>
    </location>
</feature>
<keyword evidence="3" id="KW-1185">Reference proteome</keyword>
<dbReference type="Proteomes" id="UP000440578">
    <property type="component" value="Unassembled WGS sequence"/>
</dbReference>
<organism evidence="2 3">
    <name type="scientific">Amphibalanus amphitrite</name>
    <name type="common">Striped barnacle</name>
    <name type="synonym">Balanus amphitrite</name>
    <dbReference type="NCBI Taxonomy" id="1232801"/>
    <lineage>
        <taxon>Eukaryota</taxon>
        <taxon>Metazoa</taxon>
        <taxon>Ecdysozoa</taxon>
        <taxon>Arthropoda</taxon>
        <taxon>Crustacea</taxon>
        <taxon>Multicrustacea</taxon>
        <taxon>Cirripedia</taxon>
        <taxon>Thoracica</taxon>
        <taxon>Thoracicalcarea</taxon>
        <taxon>Balanomorpha</taxon>
        <taxon>Balanoidea</taxon>
        <taxon>Balanidae</taxon>
        <taxon>Amphibalaninae</taxon>
        <taxon>Amphibalanus</taxon>
    </lineage>
</organism>
<evidence type="ECO:0000313" key="3">
    <source>
        <dbReference type="Proteomes" id="UP000440578"/>
    </source>
</evidence>